<feature type="transmembrane region" description="Helical" evidence="2">
    <location>
        <begin position="47"/>
        <end position="67"/>
    </location>
</feature>
<evidence type="ECO:0008006" key="5">
    <source>
        <dbReference type="Google" id="ProtNLM"/>
    </source>
</evidence>
<proteinExistence type="predicted"/>
<sequence>MIVIVGLVILIVAVLIGVVGVFANGGSDHALTDNFAVFGYHVTGSTGVLFLYGIVVGGIGIAGLGLLRAGARRGRAARHEPEATRQDVPTYYTHTGTTDVAPSGPGTIAGQGTGNQPTPRPRGLGQLFGPPPAAR</sequence>
<protein>
    <recommendedName>
        <fullName evidence="5">Integral membrane protein</fullName>
    </recommendedName>
</protein>
<name>A0ABS6B8R6_9NOCA</name>
<accession>A0ABS6B8R6</accession>
<dbReference type="EMBL" id="JAHKNI010000016">
    <property type="protein sequence ID" value="MBU3066693.1"/>
    <property type="molecule type" value="Genomic_DNA"/>
</dbReference>
<keyword evidence="2" id="KW-0812">Transmembrane</keyword>
<keyword evidence="2" id="KW-1133">Transmembrane helix</keyword>
<comment type="caution">
    <text evidence="3">The sequence shown here is derived from an EMBL/GenBank/DDBJ whole genome shotgun (WGS) entry which is preliminary data.</text>
</comment>
<dbReference type="Proteomes" id="UP000733379">
    <property type="component" value="Unassembled WGS sequence"/>
</dbReference>
<organism evidence="3 4">
    <name type="scientific">Nocardia albiluteola</name>
    <dbReference type="NCBI Taxonomy" id="2842303"/>
    <lineage>
        <taxon>Bacteria</taxon>
        <taxon>Bacillati</taxon>
        <taxon>Actinomycetota</taxon>
        <taxon>Actinomycetes</taxon>
        <taxon>Mycobacteriales</taxon>
        <taxon>Nocardiaceae</taxon>
        <taxon>Nocardia</taxon>
    </lineage>
</organism>
<keyword evidence="4" id="KW-1185">Reference proteome</keyword>
<feature type="region of interest" description="Disordered" evidence="1">
    <location>
        <begin position="75"/>
        <end position="135"/>
    </location>
</feature>
<evidence type="ECO:0000313" key="4">
    <source>
        <dbReference type="Proteomes" id="UP000733379"/>
    </source>
</evidence>
<keyword evidence="2" id="KW-0472">Membrane</keyword>
<evidence type="ECO:0000256" key="1">
    <source>
        <dbReference type="SAM" id="MobiDB-lite"/>
    </source>
</evidence>
<gene>
    <name evidence="3" type="ORF">KO481_34905</name>
</gene>
<evidence type="ECO:0000313" key="3">
    <source>
        <dbReference type="EMBL" id="MBU3066693.1"/>
    </source>
</evidence>
<reference evidence="3 4" key="1">
    <citation type="submission" date="2021-06" db="EMBL/GenBank/DDBJ databases">
        <title>Actinomycetes sequencing.</title>
        <authorList>
            <person name="Shan Q."/>
        </authorList>
    </citation>
    <scope>NUCLEOTIDE SEQUENCE [LARGE SCALE GENOMIC DNA]</scope>
    <source>
        <strain evidence="3 4">NEAU-G5</strain>
    </source>
</reference>
<evidence type="ECO:0000256" key="2">
    <source>
        <dbReference type="SAM" id="Phobius"/>
    </source>
</evidence>
<dbReference type="RefSeq" id="WP_215922783.1">
    <property type="nucleotide sequence ID" value="NZ_JAHKNI010000016.1"/>
</dbReference>